<evidence type="ECO:0000256" key="5">
    <source>
        <dbReference type="ARBA" id="ARBA00022726"/>
    </source>
</evidence>
<evidence type="ECO:0000256" key="6">
    <source>
        <dbReference type="ARBA" id="ARBA00022741"/>
    </source>
</evidence>
<evidence type="ECO:0000256" key="11">
    <source>
        <dbReference type="RuleBase" id="RU368116"/>
    </source>
</evidence>
<organism evidence="13 14">
    <name type="scientific">Odynerus spinipes</name>
    <dbReference type="NCBI Taxonomy" id="1348599"/>
    <lineage>
        <taxon>Eukaryota</taxon>
        <taxon>Metazoa</taxon>
        <taxon>Ecdysozoa</taxon>
        <taxon>Arthropoda</taxon>
        <taxon>Hexapoda</taxon>
        <taxon>Insecta</taxon>
        <taxon>Pterygota</taxon>
        <taxon>Neoptera</taxon>
        <taxon>Endopterygota</taxon>
        <taxon>Hymenoptera</taxon>
        <taxon>Apocrita</taxon>
        <taxon>Aculeata</taxon>
        <taxon>Vespoidea</taxon>
        <taxon>Vespidae</taxon>
        <taxon>Eumeninae</taxon>
        <taxon>Odynerus</taxon>
    </lineage>
</organism>
<evidence type="ECO:0000256" key="8">
    <source>
        <dbReference type="ARBA" id="ARBA00022840"/>
    </source>
</evidence>
<evidence type="ECO:0000256" key="4">
    <source>
        <dbReference type="ARBA" id="ARBA00022679"/>
    </source>
</evidence>
<feature type="active site" description="Proton acceptor" evidence="10">
    <location>
        <position position="299"/>
    </location>
</feature>
<dbReference type="EMBL" id="JAIFRP010000002">
    <property type="protein sequence ID" value="KAK2588986.1"/>
    <property type="molecule type" value="Genomic_DNA"/>
</dbReference>
<keyword evidence="8 11" id="KW-0067">ATP-binding</keyword>
<evidence type="ECO:0000313" key="13">
    <source>
        <dbReference type="EMBL" id="KAK2588986.1"/>
    </source>
</evidence>
<evidence type="ECO:0000256" key="7">
    <source>
        <dbReference type="ARBA" id="ARBA00022777"/>
    </source>
</evidence>
<protein>
    <recommendedName>
        <fullName evidence="3 11">Adenosine kinase</fullName>
        <shortName evidence="11">AK</shortName>
        <ecNumber evidence="3 11">2.7.1.20</ecNumber>
    </recommendedName>
    <alternativeName>
        <fullName evidence="11">Adenosine 5'-phosphotransferase</fullName>
    </alternativeName>
</protein>
<dbReference type="FunFam" id="3.40.1190.20:FF:000006">
    <property type="entry name" value="Adenosine kinase 2"/>
    <property type="match status" value="1"/>
</dbReference>
<dbReference type="Gene3D" id="3.40.1190.20">
    <property type="match status" value="1"/>
</dbReference>
<gene>
    <name evidence="13" type="ORF">KPH14_001835</name>
</gene>
<keyword evidence="4 11" id="KW-0808">Transferase</keyword>
<sequence>MAEKLREGLLLGMGNPLLDISATVDQEFLKKYDLKANNAILAEDKHKPLYDELIELYNADFIAGGSVQNTMRVAQWFLEKPKIATYMGCVGKDKYSKILEERAVANGLNVRYQYTDKAPTGTCAVLITGKERSLCANLAAANCFTTSHIKVPENEELIKAAEYYYISGFFLTVNPEVIQIVAKHACENNKMFMMNLSAPFICEYFKEPLLDAHPYVDILFGNETELDAFAKANDFKTTDRKEIVLKIANMEKINKERKRIVVITQGSGPVLLAKDDIVTEFPVVKIPEEKVIDTNGAGDAFVGGFLAQLIQGRDIETCVKCGIWAATQIVQTSGCTYEGKPDFKP</sequence>
<dbReference type="Gene3D" id="3.30.1110.10">
    <property type="match status" value="1"/>
</dbReference>
<dbReference type="EC" id="2.7.1.20" evidence="3 11"/>
<evidence type="ECO:0000256" key="1">
    <source>
        <dbReference type="ARBA" id="ARBA00004801"/>
    </source>
</evidence>
<dbReference type="InterPro" id="IPR011611">
    <property type="entry name" value="PfkB_dom"/>
</dbReference>
<dbReference type="Pfam" id="PF00294">
    <property type="entry name" value="PfkB"/>
    <property type="match status" value="1"/>
</dbReference>
<comment type="pathway">
    <text evidence="1 11">Purine metabolism; AMP biosynthesis via salvage pathway; AMP from adenosine: step 1/1.</text>
</comment>
<keyword evidence="7 11" id="KW-0418">Kinase</keyword>
<dbReference type="GO" id="GO:0005829">
    <property type="term" value="C:cytosol"/>
    <property type="evidence" value="ECO:0007669"/>
    <property type="project" value="TreeGrafter"/>
</dbReference>
<comment type="catalytic activity">
    <reaction evidence="11">
        <text>adenosine + ATP = AMP + ADP + H(+)</text>
        <dbReference type="Rhea" id="RHEA:20824"/>
        <dbReference type="ChEBI" id="CHEBI:15378"/>
        <dbReference type="ChEBI" id="CHEBI:16335"/>
        <dbReference type="ChEBI" id="CHEBI:30616"/>
        <dbReference type="ChEBI" id="CHEBI:456215"/>
        <dbReference type="ChEBI" id="CHEBI:456216"/>
        <dbReference type="EC" id="2.7.1.20"/>
    </reaction>
</comment>
<dbReference type="PRINTS" id="PR00989">
    <property type="entry name" value="ADENOKINASE"/>
</dbReference>
<dbReference type="GO" id="GO:0006169">
    <property type="term" value="P:adenosine salvage"/>
    <property type="evidence" value="ECO:0007669"/>
    <property type="project" value="UniProtKB-ARBA"/>
</dbReference>
<accession>A0AAD9RZV0</accession>
<comment type="caution">
    <text evidence="13">The sequence shown here is derived from an EMBL/GenBank/DDBJ whole genome shotgun (WGS) entry which is preliminary data.</text>
</comment>
<keyword evidence="14" id="KW-1185">Reference proteome</keyword>
<evidence type="ECO:0000256" key="2">
    <source>
        <dbReference type="ARBA" id="ARBA00010688"/>
    </source>
</evidence>
<comment type="function">
    <text evidence="11">ATP dependent phosphorylation of adenosine and other related nucleoside analogs to monophosphate derivatives.</text>
</comment>
<dbReference type="FunFam" id="3.30.1110.10:FF:000001">
    <property type="entry name" value="Adenosine kinase a"/>
    <property type="match status" value="1"/>
</dbReference>
<keyword evidence="11" id="KW-0539">Nucleus</keyword>
<comment type="similarity">
    <text evidence="2 11">Belongs to the carbohydrate kinase PfkB family.</text>
</comment>
<reference evidence="13" key="2">
    <citation type="journal article" date="2023" name="Commun. Biol.">
        <title>Intrasexual cuticular hydrocarbon dimorphism in a wasp sheds light on hydrocarbon biosynthesis genes in Hymenoptera.</title>
        <authorList>
            <person name="Moris V.C."/>
            <person name="Podsiadlowski L."/>
            <person name="Martin S."/>
            <person name="Oeyen J.P."/>
            <person name="Donath A."/>
            <person name="Petersen M."/>
            <person name="Wilbrandt J."/>
            <person name="Misof B."/>
            <person name="Liedtke D."/>
            <person name="Thamm M."/>
            <person name="Scheiner R."/>
            <person name="Schmitt T."/>
            <person name="Niehuis O."/>
        </authorList>
    </citation>
    <scope>NUCLEOTIDE SEQUENCE</scope>
    <source>
        <strain evidence="13">GBR_01_08_01A</strain>
    </source>
</reference>
<dbReference type="Proteomes" id="UP001258017">
    <property type="component" value="Unassembled WGS sequence"/>
</dbReference>
<dbReference type="GO" id="GO:0044209">
    <property type="term" value="P:AMP salvage"/>
    <property type="evidence" value="ECO:0007669"/>
    <property type="project" value="UniProtKB-UniRule"/>
</dbReference>
<evidence type="ECO:0000259" key="12">
    <source>
        <dbReference type="Pfam" id="PF00294"/>
    </source>
</evidence>
<dbReference type="CDD" id="cd01168">
    <property type="entry name" value="adenosine_kinase"/>
    <property type="match status" value="1"/>
</dbReference>
<keyword evidence="9 11" id="KW-0460">Magnesium</keyword>
<evidence type="ECO:0000313" key="14">
    <source>
        <dbReference type="Proteomes" id="UP001258017"/>
    </source>
</evidence>
<dbReference type="SUPFAM" id="SSF53613">
    <property type="entry name" value="Ribokinase-like"/>
    <property type="match status" value="1"/>
</dbReference>
<comment type="subcellular location">
    <subcellularLocation>
        <location evidence="11">Nucleus</location>
    </subcellularLocation>
</comment>
<dbReference type="InterPro" id="IPR029056">
    <property type="entry name" value="Ribokinase-like"/>
</dbReference>
<reference evidence="13" key="1">
    <citation type="submission" date="2021-08" db="EMBL/GenBank/DDBJ databases">
        <authorList>
            <person name="Misof B."/>
            <person name="Oliver O."/>
            <person name="Podsiadlowski L."/>
            <person name="Donath A."/>
            <person name="Peters R."/>
            <person name="Mayer C."/>
            <person name="Rust J."/>
            <person name="Gunkel S."/>
            <person name="Lesny P."/>
            <person name="Martin S."/>
            <person name="Oeyen J.P."/>
            <person name="Petersen M."/>
            <person name="Panagiotis P."/>
            <person name="Wilbrandt J."/>
            <person name="Tanja T."/>
        </authorList>
    </citation>
    <scope>NUCLEOTIDE SEQUENCE</scope>
    <source>
        <strain evidence="13">GBR_01_08_01A</strain>
        <tissue evidence="13">Thorax + abdomen</tissue>
    </source>
</reference>
<dbReference type="GO" id="GO:0006144">
    <property type="term" value="P:purine nucleobase metabolic process"/>
    <property type="evidence" value="ECO:0007669"/>
    <property type="project" value="TreeGrafter"/>
</dbReference>
<keyword evidence="6 11" id="KW-0547">Nucleotide-binding</keyword>
<feature type="domain" description="Carbohydrate kinase PfkB" evidence="12">
    <location>
        <begin position="29"/>
        <end position="337"/>
    </location>
</feature>
<comment type="cofactor">
    <cofactor evidence="11">
        <name>Mg(2+)</name>
        <dbReference type="ChEBI" id="CHEBI:18420"/>
    </cofactor>
    <text evidence="11">Binds 3 Mg(2+) ions per subunit.</text>
</comment>
<dbReference type="GO" id="GO:0004001">
    <property type="term" value="F:adenosine kinase activity"/>
    <property type="evidence" value="ECO:0007669"/>
    <property type="project" value="UniProtKB-UniRule"/>
</dbReference>
<comment type="subunit">
    <text evidence="11">Monomer.</text>
</comment>
<evidence type="ECO:0000256" key="9">
    <source>
        <dbReference type="ARBA" id="ARBA00022842"/>
    </source>
</evidence>
<dbReference type="PROSITE" id="PS00584">
    <property type="entry name" value="PFKB_KINASES_2"/>
    <property type="match status" value="1"/>
</dbReference>
<name>A0AAD9RZV0_9HYME</name>
<dbReference type="PANTHER" id="PTHR45769">
    <property type="entry name" value="ADENOSINE KINASE"/>
    <property type="match status" value="1"/>
</dbReference>
<dbReference type="PANTHER" id="PTHR45769:SF3">
    <property type="entry name" value="ADENOSINE KINASE"/>
    <property type="match status" value="1"/>
</dbReference>
<dbReference type="GO" id="GO:0005524">
    <property type="term" value="F:ATP binding"/>
    <property type="evidence" value="ECO:0007669"/>
    <property type="project" value="UniProtKB-UniRule"/>
</dbReference>
<evidence type="ECO:0000256" key="3">
    <source>
        <dbReference type="ARBA" id="ARBA00012119"/>
    </source>
</evidence>
<dbReference type="AlphaFoldDB" id="A0AAD9RZV0"/>
<dbReference type="InterPro" id="IPR001805">
    <property type="entry name" value="Adenokinase"/>
</dbReference>
<proteinExistence type="inferred from homology"/>
<evidence type="ECO:0000256" key="10">
    <source>
        <dbReference type="PIRSR" id="PIRSR601805-1"/>
    </source>
</evidence>
<keyword evidence="5 11" id="KW-0660">Purine salvage</keyword>
<dbReference type="InterPro" id="IPR002173">
    <property type="entry name" value="Carboh/pur_kinase_PfkB_CS"/>
</dbReference>
<dbReference type="GO" id="GO:0005634">
    <property type="term" value="C:nucleus"/>
    <property type="evidence" value="ECO:0007669"/>
    <property type="project" value="UniProtKB-SubCell"/>
</dbReference>